<name>A0A0R2MK23_9LACO</name>
<dbReference type="AlphaFoldDB" id="A0A0R2MK23"/>
<dbReference type="InterPro" id="IPR036390">
    <property type="entry name" value="WH_DNA-bd_sf"/>
</dbReference>
<feature type="domain" description="HTH deoR-type" evidence="4">
    <location>
        <begin position="3"/>
        <end position="58"/>
    </location>
</feature>
<dbReference type="SMART" id="SM01134">
    <property type="entry name" value="DeoRC"/>
    <property type="match status" value="1"/>
</dbReference>
<dbReference type="PANTHER" id="PTHR30363:SF44">
    <property type="entry name" value="AGA OPERON TRANSCRIPTIONAL REPRESSOR-RELATED"/>
    <property type="match status" value="1"/>
</dbReference>
<gene>
    <name evidence="5" type="ORF">IV64_GL001878</name>
</gene>
<keyword evidence="6" id="KW-1185">Reference proteome</keyword>
<dbReference type="SUPFAM" id="SSF46785">
    <property type="entry name" value="Winged helix' DNA-binding domain"/>
    <property type="match status" value="1"/>
</dbReference>
<dbReference type="InterPro" id="IPR050313">
    <property type="entry name" value="Carb_Metab_HTH_regulators"/>
</dbReference>
<keyword evidence="1" id="KW-0805">Transcription regulation</keyword>
<dbReference type="InterPro" id="IPR036388">
    <property type="entry name" value="WH-like_DNA-bd_sf"/>
</dbReference>
<organism evidence="5 6">
    <name type="scientific">Lactiplantibacillus xiangfangensis</name>
    <dbReference type="NCBI Taxonomy" id="942150"/>
    <lineage>
        <taxon>Bacteria</taxon>
        <taxon>Bacillati</taxon>
        <taxon>Bacillota</taxon>
        <taxon>Bacilli</taxon>
        <taxon>Lactobacillales</taxon>
        <taxon>Lactobacillaceae</taxon>
        <taxon>Lactiplantibacillus</taxon>
    </lineage>
</organism>
<dbReference type="SUPFAM" id="SSF100950">
    <property type="entry name" value="NagB/RpiA/CoA transferase-like"/>
    <property type="match status" value="1"/>
</dbReference>
<evidence type="ECO:0000256" key="2">
    <source>
        <dbReference type="ARBA" id="ARBA00023125"/>
    </source>
</evidence>
<keyword evidence="3" id="KW-0804">Transcription</keyword>
<evidence type="ECO:0000313" key="5">
    <source>
        <dbReference type="EMBL" id="KRO14041.1"/>
    </source>
</evidence>
<dbReference type="RefSeq" id="WP_057705653.1">
    <property type="nucleotide sequence ID" value="NZ_JQCL01000029.1"/>
</dbReference>
<dbReference type="GO" id="GO:0003677">
    <property type="term" value="F:DNA binding"/>
    <property type="evidence" value="ECO:0007669"/>
    <property type="project" value="UniProtKB-KW"/>
</dbReference>
<accession>A0A0R2MK23</accession>
<comment type="caution">
    <text evidence="5">The sequence shown here is derived from an EMBL/GenBank/DDBJ whole genome shotgun (WGS) entry which is preliminary data.</text>
</comment>
<dbReference type="EMBL" id="JQCL01000029">
    <property type="protein sequence ID" value="KRO14041.1"/>
    <property type="molecule type" value="Genomic_DNA"/>
</dbReference>
<dbReference type="InterPro" id="IPR001034">
    <property type="entry name" value="DeoR_HTH"/>
</dbReference>
<dbReference type="STRING" id="942150.IV64_GL001878"/>
<evidence type="ECO:0000256" key="3">
    <source>
        <dbReference type="ARBA" id="ARBA00023163"/>
    </source>
</evidence>
<dbReference type="OrthoDB" id="9797223at2"/>
<dbReference type="Pfam" id="PF00455">
    <property type="entry name" value="DeoRC"/>
    <property type="match status" value="1"/>
</dbReference>
<dbReference type="Gene3D" id="3.40.50.1360">
    <property type="match status" value="1"/>
</dbReference>
<sequence length="251" mass="27957">MGPYERRDTILEKIKKEHSVRITQLSDELGVTRETIRQDLYYLDEQGVIKKVHGGAVDRTVVEDEYEKRATQHRKEKMAIARKAIKHVEQNMTIFIDYGTTTFFIAKALSQSNLDITVVTESLPVASTLAPIPGKKVILLGGDLRKTERSLSGALTMQALSDIYMDIGFFGCGGISLNSGITNHDFSEVTVSKKSMSHCHKTILVADDSKLNLTTTYKTANFDTIDCFITNGQLPEPFAKAFKVHNVAVEI</sequence>
<protein>
    <submittedName>
        <fullName evidence="5">Transcription regulator</fullName>
    </submittedName>
</protein>
<evidence type="ECO:0000256" key="1">
    <source>
        <dbReference type="ARBA" id="ARBA00023015"/>
    </source>
</evidence>
<keyword evidence="2" id="KW-0238">DNA-binding</keyword>
<evidence type="ECO:0000259" key="4">
    <source>
        <dbReference type="PROSITE" id="PS51000"/>
    </source>
</evidence>
<dbReference type="PROSITE" id="PS00894">
    <property type="entry name" value="HTH_DEOR_1"/>
    <property type="match status" value="1"/>
</dbReference>
<reference evidence="5 6" key="1">
    <citation type="journal article" date="2015" name="Genome Announc.">
        <title>Expanding the biotechnology potential of lactobacilli through comparative genomics of 213 strains and associated genera.</title>
        <authorList>
            <person name="Sun Z."/>
            <person name="Harris H.M."/>
            <person name="McCann A."/>
            <person name="Guo C."/>
            <person name="Argimon S."/>
            <person name="Zhang W."/>
            <person name="Yang X."/>
            <person name="Jeffery I.B."/>
            <person name="Cooney J.C."/>
            <person name="Kagawa T.F."/>
            <person name="Liu W."/>
            <person name="Song Y."/>
            <person name="Salvetti E."/>
            <person name="Wrobel A."/>
            <person name="Rasinkangas P."/>
            <person name="Parkhill J."/>
            <person name="Rea M.C."/>
            <person name="O'Sullivan O."/>
            <person name="Ritari J."/>
            <person name="Douillard F.P."/>
            <person name="Paul Ross R."/>
            <person name="Yang R."/>
            <person name="Briner A.E."/>
            <person name="Felis G.E."/>
            <person name="de Vos W.M."/>
            <person name="Barrangou R."/>
            <person name="Klaenhammer T.R."/>
            <person name="Caufield P.W."/>
            <person name="Cui Y."/>
            <person name="Zhang H."/>
            <person name="O'Toole P.W."/>
        </authorList>
    </citation>
    <scope>NUCLEOTIDE SEQUENCE [LARGE SCALE GENOMIC DNA]</scope>
    <source>
        <strain evidence="5 6">LMG 26013</strain>
    </source>
</reference>
<dbReference type="Proteomes" id="UP000051783">
    <property type="component" value="Unassembled WGS sequence"/>
</dbReference>
<dbReference type="SMART" id="SM00420">
    <property type="entry name" value="HTH_DEOR"/>
    <property type="match status" value="1"/>
</dbReference>
<dbReference type="InterPro" id="IPR037171">
    <property type="entry name" value="NagB/RpiA_transferase-like"/>
</dbReference>
<dbReference type="PATRIC" id="fig|942150.3.peg.1952"/>
<dbReference type="InterPro" id="IPR014036">
    <property type="entry name" value="DeoR-like_C"/>
</dbReference>
<dbReference type="GO" id="GO:0003700">
    <property type="term" value="F:DNA-binding transcription factor activity"/>
    <property type="evidence" value="ECO:0007669"/>
    <property type="project" value="InterPro"/>
</dbReference>
<evidence type="ECO:0000313" key="6">
    <source>
        <dbReference type="Proteomes" id="UP000051783"/>
    </source>
</evidence>
<dbReference type="PANTHER" id="PTHR30363">
    <property type="entry name" value="HTH-TYPE TRANSCRIPTIONAL REGULATOR SRLR-RELATED"/>
    <property type="match status" value="1"/>
</dbReference>
<dbReference type="Gene3D" id="1.10.10.10">
    <property type="entry name" value="Winged helix-like DNA-binding domain superfamily/Winged helix DNA-binding domain"/>
    <property type="match status" value="1"/>
</dbReference>
<proteinExistence type="predicted"/>
<dbReference type="Pfam" id="PF08220">
    <property type="entry name" value="HTH_DeoR"/>
    <property type="match status" value="1"/>
</dbReference>
<dbReference type="PRINTS" id="PR00037">
    <property type="entry name" value="HTHLACR"/>
</dbReference>
<dbReference type="PROSITE" id="PS51000">
    <property type="entry name" value="HTH_DEOR_2"/>
    <property type="match status" value="1"/>
</dbReference>
<dbReference type="InterPro" id="IPR018356">
    <property type="entry name" value="Tscrpt_reg_HTH_DeoR_CS"/>
</dbReference>